<feature type="non-terminal residue" evidence="1">
    <location>
        <position position="152"/>
    </location>
</feature>
<evidence type="ECO:0000313" key="2">
    <source>
        <dbReference type="Proteomes" id="UP001195769"/>
    </source>
</evidence>
<accession>A0AAD4EJJ2</accession>
<keyword evidence="2" id="KW-1185">Reference proteome</keyword>
<dbReference type="AlphaFoldDB" id="A0AAD4EJJ2"/>
<feature type="non-terminal residue" evidence="1">
    <location>
        <position position="1"/>
    </location>
</feature>
<dbReference type="RefSeq" id="XP_041232806.1">
    <property type="nucleotide sequence ID" value="XM_041373369.1"/>
</dbReference>
<organism evidence="1 2">
    <name type="scientific">Suillus fuscotomentosus</name>
    <dbReference type="NCBI Taxonomy" id="1912939"/>
    <lineage>
        <taxon>Eukaryota</taxon>
        <taxon>Fungi</taxon>
        <taxon>Dikarya</taxon>
        <taxon>Basidiomycota</taxon>
        <taxon>Agaricomycotina</taxon>
        <taxon>Agaricomycetes</taxon>
        <taxon>Agaricomycetidae</taxon>
        <taxon>Boletales</taxon>
        <taxon>Suillineae</taxon>
        <taxon>Suillaceae</taxon>
        <taxon>Suillus</taxon>
    </lineage>
</organism>
<dbReference type="Proteomes" id="UP001195769">
    <property type="component" value="Unassembled WGS sequence"/>
</dbReference>
<reference evidence="1" key="1">
    <citation type="journal article" date="2020" name="New Phytol.">
        <title>Comparative genomics reveals dynamic genome evolution in host specialist ectomycorrhizal fungi.</title>
        <authorList>
            <person name="Lofgren L.A."/>
            <person name="Nguyen N.H."/>
            <person name="Vilgalys R."/>
            <person name="Ruytinx J."/>
            <person name="Liao H.L."/>
            <person name="Branco S."/>
            <person name="Kuo A."/>
            <person name="LaButti K."/>
            <person name="Lipzen A."/>
            <person name="Andreopoulos W."/>
            <person name="Pangilinan J."/>
            <person name="Riley R."/>
            <person name="Hundley H."/>
            <person name="Na H."/>
            <person name="Barry K."/>
            <person name="Grigoriev I.V."/>
            <person name="Stajich J.E."/>
            <person name="Kennedy P.G."/>
        </authorList>
    </citation>
    <scope>NUCLEOTIDE SEQUENCE</scope>
    <source>
        <strain evidence="1">FC203</strain>
    </source>
</reference>
<proteinExistence type="predicted"/>
<dbReference type="EMBL" id="JABBWK010000003">
    <property type="protein sequence ID" value="KAG1907231.1"/>
    <property type="molecule type" value="Genomic_DNA"/>
</dbReference>
<evidence type="ECO:0000313" key="1">
    <source>
        <dbReference type="EMBL" id="KAG1907231.1"/>
    </source>
</evidence>
<name>A0AAD4EJJ2_9AGAM</name>
<sequence length="152" mass="17839">QQISKALQRRSDTIRNAINRYNIQAASLIPPRQTIAWKDIAEYSFLGEFDLLRDSRTDIQDKDWARPAHREATTKYFKLCRAREEIIRLNIEIHRLRTAIHDETIDTSAVIDKLLVANPLLAAELKRQWRSRAAINAVHTYRLDQIERLFGF</sequence>
<protein>
    <submittedName>
        <fullName evidence="1">Uncharacterized protein</fullName>
    </submittedName>
</protein>
<gene>
    <name evidence="1" type="ORF">F5891DRAFT_896359</name>
</gene>
<comment type="caution">
    <text evidence="1">The sequence shown here is derived from an EMBL/GenBank/DDBJ whole genome shotgun (WGS) entry which is preliminary data.</text>
</comment>
<dbReference type="GeneID" id="64667667"/>